<feature type="transmembrane region" description="Helical" evidence="6">
    <location>
        <begin position="12"/>
        <end position="33"/>
    </location>
</feature>
<evidence type="ECO:0000256" key="4">
    <source>
        <dbReference type="ARBA" id="ARBA00022989"/>
    </source>
</evidence>
<feature type="transmembrane region" description="Helical" evidence="6">
    <location>
        <begin position="45"/>
        <end position="63"/>
    </location>
</feature>
<feature type="domain" description="Major facilitator superfamily (MFS) profile" evidence="7">
    <location>
        <begin position="1"/>
        <end position="379"/>
    </location>
</feature>
<organism evidence="8 9">
    <name type="scientific">Halomarina ordinaria</name>
    <dbReference type="NCBI Taxonomy" id="3033939"/>
    <lineage>
        <taxon>Archaea</taxon>
        <taxon>Methanobacteriati</taxon>
        <taxon>Methanobacteriota</taxon>
        <taxon>Stenosarchaea group</taxon>
        <taxon>Halobacteria</taxon>
        <taxon>Halobacteriales</taxon>
        <taxon>Natronomonadaceae</taxon>
        <taxon>Halomarina</taxon>
    </lineage>
</organism>
<keyword evidence="4 6" id="KW-1133">Transmembrane helix</keyword>
<name>A0ABD5U6K8_9EURY</name>
<dbReference type="RefSeq" id="WP_379737784.1">
    <property type="nucleotide sequence ID" value="NZ_JARRAH010000001.1"/>
</dbReference>
<sequence length="379" mass="38592">MTVWLVQFDTTSAVLGGIVGAGLALFGLGALPAGVLADRIGSQSLIVASLVGMGGSFLLLSVAPNLVVVAAALVLWGAAASVYHPAGLSLITRGVEERGTAFAYHGTAGNVGTALGPFLTTVLLFLSGDNWQVAVALLALPALVGAVYAVRVDVNETAAVAADGGTSKANPGVDSVGEFLATSKKLFVGAFVVVFAIVMLSGVYYRGILTFLPELLGGFDVIEPVSLFGQEFTPANYIYTFLLGVGVFGQYVGGKLTDRIPLELGLAVGYGGLALIAVAYLPVAAVGVVPLLALSAVLGFFVFLVQPFYQATVAEYTSPDARGLSYGYTYLGVFGVGALGAPLAGTALQYLDAGALFVILAGFAGLACALGVFLFSRGR</sequence>
<feature type="transmembrane region" description="Helical" evidence="6">
    <location>
        <begin position="234"/>
        <end position="252"/>
    </location>
</feature>
<dbReference type="SUPFAM" id="SSF103473">
    <property type="entry name" value="MFS general substrate transporter"/>
    <property type="match status" value="1"/>
</dbReference>
<evidence type="ECO:0000256" key="1">
    <source>
        <dbReference type="ARBA" id="ARBA00004651"/>
    </source>
</evidence>
<feature type="transmembrane region" description="Helical" evidence="6">
    <location>
        <begin position="354"/>
        <end position="375"/>
    </location>
</feature>
<keyword evidence="5 6" id="KW-0472">Membrane</keyword>
<feature type="transmembrane region" description="Helical" evidence="6">
    <location>
        <begin position="289"/>
        <end position="309"/>
    </location>
</feature>
<dbReference type="PANTHER" id="PTHR43124:SF3">
    <property type="entry name" value="CHLORAMPHENICOL EFFLUX PUMP RV0191"/>
    <property type="match status" value="1"/>
</dbReference>
<feature type="transmembrane region" description="Helical" evidence="6">
    <location>
        <begin position="330"/>
        <end position="348"/>
    </location>
</feature>
<keyword evidence="2" id="KW-1003">Cell membrane</keyword>
<dbReference type="InterPro" id="IPR036259">
    <property type="entry name" value="MFS_trans_sf"/>
</dbReference>
<feature type="transmembrane region" description="Helical" evidence="6">
    <location>
        <begin position="131"/>
        <end position="150"/>
    </location>
</feature>
<proteinExistence type="predicted"/>
<gene>
    <name evidence="8" type="ORF">ACFQHK_05590</name>
</gene>
<dbReference type="Gene3D" id="1.20.1250.20">
    <property type="entry name" value="MFS general substrate transporter like domains"/>
    <property type="match status" value="1"/>
</dbReference>
<keyword evidence="3 6" id="KW-0812">Transmembrane</keyword>
<dbReference type="PANTHER" id="PTHR43124">
    <property type="entry name" value="PURINE EFFLUX PUMP PBUE"/>
    <property type="match status" value="1"/>
</dbReference>
<evidence type="ECO:0000256" key="5">
    <source>
        <dbReference type="ARBA" id="ARBA00023136"/>
    </source>
</evidence>
<dbReference type="InterPro" id="IPR011701">
    <property type="entry name" value="MFS"/>
</dbReference>
<dbReference type="Pfam" id="PF07690">
    <property type="entry name" value="MFS_1"/>
    <property type="match status" value="1"/>
</dbReference>
<evidence type="ECO:0000256" key="3">
    <source>
        <dbReference type="ARBA" id="ARBA00022692"/>
    </source>
</evidence>
<dbReference type="EMBL" id="JBHSXM010000001">
    <property type="protein sequence ID" value="MFC6835979.1"/>
    <property type="molecule type" value="Genomic_DNA"/>
</dbReference>
<reference evidence="8 9" key="1">
    <citation type="journal article" date="2019" name="Int. J. Syst. Evol. Microbiol.">
        <title>The Global Catalogue of Microorganisms (GCM) 10K type strain sequencing project: providing services to taxonomists for standard genome sequencing and annotation.</title>
        <authorList>
            <consortium name="The Broad Institute Genomics Platform"/>
            <consortium name="The Broad Institute Genome Sequencing Center for Infectious Disease"/>
            <person name="Wu L."/>
            <person name="Ma J."/>
        </authorList>
    </citation>
    <scope>NUCLEOTIDE SEQUENCE [LARGE SCALE GENOMIC DNA]</scope>
    <source>
        <strain evidence="8 9">PSRA2</strain>
    </source>
</reference>
<evidence type="ECO:0000259" key="7">
    <source>
        <dbReference type="PROSITE" id="PS50850"/>
    </source>
</evidence>
<dbReference type="AlphaFoldDB" id="A0ABD5U6K8"/>
<accession>A0ABD5U6K8</accession>
<comment type="caution">
    <text evidence="8">The sequence shown here is derived from an EMBL/GenBank/DDBJ whole genome shotgun (WGS) entry which is preliminary data.</text>
</comment>
<feature type="transmembrane region" description="Helical" evidence="6">
    <location>
        <begin position="102"/>
        <end position="125"/>
    </location>
</feature>
<dbReference type="PROSITE" id="PS50850">
    <property type="entry name" value="MFS"/>
    <property type="match status" value="1"/>
</dbReference>
<evidence type="ECO:0000256" key="2">
    <source>
        <dbReference type="ARBA" id="ARBA00022475"/>
    </source>
</evidence>
<dbReference type="Proteomes" id="UP001596406">
    <property type="component" value="Unassembled WGS sequence"/>
</dbReference>
<protein>
    <submittedName>
        <fullName evidence="8">MFS transporter</fullName>
    </submittedName>
</protein>
<feature type="transmembrane region" description="Helical" evidence="6">
    <location>
        <begin position="69"/>
        <end position="90"/>
    </location>
</feature>
<dbReference type="InterPro" id="IPR020846">
    <property type="entry name" value="MFS_dom"/>
</dbReference>
<evidence type="ECO:0000313" key="9">
    <source>
        <dbReference type="Proteomes" id="UP001596406"/>
    </source>
</evidence>
<dbReference type="GO" id="GO:0005886">
    <property type="term" value="C:plasma membrane"/>
    <property type="evidence" value="ECO:0007669"/>
    <property type="project" value="UniProtKB-SubCell"/>
</dbReference>
<comment type="subcellular location">
    <subcellularLocation>
        <location evidence="1">Cell membrane</location>
        <topology evidence="1">Multi-pass membrane protein</topology>
    </subcellularLocation>
</comment>
<evidence type="ECO:0000256" key="6">
    <source>
        <dbReference type="SAM" id="Phobius"/>
    </source>
</evidence>
<feature type="transmembrane region" description="Helical" evidence="6">
    <location>
        <begin position="264"/>
        <end position="283"/>
    </location>
</feature>
<evidence type="ECO:0000313" key="8">
    <source>
        <dbReference type="EMBL" id="MFC6835979.1"/>
    </source>
</evidence>
<feature type="transmembrane region" description="Helical" evidence="6">
    <location>
        <begin position="186"/>
        <end position="205"/>
    </location>
</feature>
<dbReference type="InterPro" id="IPR050189">
    <property type="entry name" value="MFS_Efflux_Transporters"/>
</dbReference>
<keyword evidence="9" id="KW-1185">Reference proteome</keyword>